<comment type="subcellular location">
    <subcellularLocation>
        <location evidence="1">Membrane</location>
        <topology evidence="1">Multi-pass membrane protein</topology>
    </subcellularLocation>
</comment>
<dbReference type="Proteomes" id="UP000663829">
    <property type="component" value="Unassembled WGS sequence"/>
</dbReference>
<gene>
    <name evidence="10" type="ORF">GPM918_LOCUS44440</name>
    <name evidence="11" type="ORF">SRO942_LOCUS46293</name>
</gene>
<feature type="transmembrane region" description="Helical" evidence="8">
    <location>
        <begin position="147"/>
        <end position="169"/>
    </location>
</feature>
<accession>A0A816DB91</accession>
<dbReference type="Pfam" id="PF00001">
    <property type="entry name" value="7tm_1"/>
    <property type="match status" value="1"/>
</dbReference>
<keyword evidence="7" id="KW-0807">Transducer</keyword>
<evidence type="ECO:0000256" key="4">
    <source>
        <dbReference type="ARBA" id="ARBA00023040"/>
    </source>
</evidence>
<organism evidence="10 12">
    <name type="scientific">Didymodactylos carnosus</name>
    <dbReference type="NCBI Taxonomy" id="1234261"/>
    <lineage>
        <taxon>Eukaryota</taxon>
        <taxon>Metazoa</taxon>
        <taxon>Spiralia</taxon>
        <taxon>Gnathifera</taxon>
        <taxon>Rotifera</taxon>
        <taxon>Eurotatoria</taxon>
        <taxon>Bdelloidea</taxon>
        <taxon>Philodinida</taxon>
        <taxon>Philodinidae</taxon>
        <taxon>Didymodactylos</taxon>
    </lineage>
</organism>
<evidence type="ECO:0000259" key="9">
    <source>
        <dbReference type="PROSITE" id="PS50262"/>
    </source>
</evidence>
<feature type="domain" description="G-protein coupled receptors family 1 profile" evidence="9">
    <location>
        <begin position="3"/>
        <end position="260"/>
    </location>
</feature>
<dbReference type="InterPro" id="IPR017452">
    <property type="entry name" value="GPCR_Rhodpsn_7TM"/>
</dbReference>
<dbReference type="Gene3D" id="1.20.1070.10">
    <property type="entry name" value="Rhodopsin 7-helix transmembrane proteins"/>
    <property type="match status" value="1"/>
</dbReference>
<dbReference type="SUPFAM" id="SSF81321">
    <property type="entry name" value="Family A G protein-coupled receptor-like"/>
    <property type="match status" value="1"/>
</dbReference>
<keyword evidence="12" id="KW-1185">Reference proteome</keyword>
<keyword evidence="3 8" id="KW-1133">Transmembrane helix</keyword>
<evidence type="ECO:0000256" key="8">
    <source>
        <dbReference type="SAM" id="Phobius"/>
    </source>
</evidence>
<dbReference type="EMBL" id="CAJOBC010112145">
    <property type="protein sequence ID" value="CAF4533602.1"/>
    <property type="molecule type" value="Genomic_DNA"/>
</dbReference>
<evidence type="ECO:0000256" key="3">
    <source>
        <dbReference type="ARBA" id="ARBA00022989"/>
    </source>
</evidence>
<dbReference type="PANTHER" id="PTHR24243">
    <property type="entry name" value="G-PROTEIN COUPLED RECEPTOR"/>
    <property type="match status" value="1"/>
</dbReference>
<reference evidence="10" key="1">
    <citation type="submission" date="2021-02" db="EMBL/GenBank/DDBJ databases">
        <authorList>
            <person name="Nowell W R."/>
        </authorList>
    </citation>
    <scope>NUCLEOTIDE SEQUENCE</scope>
</reference>
<dbReference type="PROSITE" id="PS50262">
    <property type="entry name" value="G_PROTEIN_RECEP_F1_2"/>
    <property type="match status" value="1"/>
</dbReference>
<keyword evidence="4" id="KW-0297">G-protein coupled receptor</keyword>
<dbReference type="GO" id="GO:0004930">
    <property type="term" value="F:G protein-coupled receptor activity"/>
    <property type="evidence" value="ECO:0007669"/>
    <property type="project" value="UniProtKB-KW"/>
</dbReference>
<protein>
    <recommendedName>
        <fullName evidence="9">G-protein coupled receptors family 1 profile domain-containing protein</fullName>
    </recommendedName>
</protein>
<dbReference type="AlphaFoldDB" id="A0A816DB91"/>
<evidence type="ECO:0000256" key="1">
    <source>
        <dbReference type="ARBA" id="ARBA00004141"/>
    </source>
</evidence>
<dbReference type="Proteomes" id="UP000681722">
    <property type="component" value="Unassembled WGS sequence"/>
</dbReference>
<evidence type="ECO:0000313" key="12">
    <source>
        <dbReference type="Proteomes" id="UP000663829"/>
    </source>
</evidence>
<feature type="transmembrane region" description="Helical" evidence="8">
    <location>
        <begin position="103"/>
        <end position="124"/>
    </location>
</feature>
<evidence type="ECO:0000256" key="7">
    <source>
        <dbReference type="ARBA" id="ARBA00023224"/>
    </source>
</evidence>
<sequence>LFGTVFNIIILCKRSYRTNPCSLYLLSSSIVGLFSLQNVLLISIFQQFNMDFTSISTFTCKLRGYFGYIMIILPINFVILASIDRCCSTARSVKIRKYNSKTVAHSLIVLTTVFWFLSTIPSAICFEIDLTTGNCGTQLGLCTTYELIQFLIFNGIVPPGILIVTGLITKHHIKIIQRRIIPTTSHRTQIQQIDQQLTRMLLLQLIVSILAGVPFGLTFAYNLATENLDKSQERVAWEGLIRSLFILLFQMNYVSSFYIYLYSSKLFRKQFRNHFKRQRGDGGQQQNTLQILTVKN</sequence>
<dbReference type="InterPro" id="IPR000276">
    <property type="entry name" value="GPCR_Rhodpsn"/>
</dbReference>
<evidence type="ECO:0000313" key="11">
    <source>
        <dbReference type="EMBL" id="CAF4533602.1"/>
    </source>
</evidence>
<feature type="transmembrane region" description="Helical" evidence="8">
    <location>
        <begin position="23"/>
        <end position="45"/>
    </location>
</feature>
<feature type="non-terminal residue" evidence="10">
    <location>
        <position position="1"/>
    </location>
</feature>
<evidence type="ECO:0000256" key="2">
    <source>
        <dbReference type="ARBA" id="ARBA00022692"/>
    </source>
</evidence>
<feature type="transmembrane region" description="Helical" evidence="8">
    <location>
        <begin position="65"/>
        <end position="83"/>
    </location>
</feature>
<feature type="transmembrane region" description="Helical" evidence="8">
    <location>
        <begin position="241"/>
        <end position="262"/>
    </location>
</feature>
<name>A0A816DB91_9BILA</name>
<dbReference type="EMBL" id="CAJNOQ010044159">
    <property type="protein sequence ID" value="CAF1632623.1"/>
    <property type="molecule type" value="Genomic_DNA"/>
</dbReference>
<evidence type="ECO:0000256" key="5">
    <source>
        <dbReference type="ARBA" id="ARBA00023136"/>
    </source>
</evidence>
<evidence type="ECO:0000256" key="6">
    <source>
        <dbReference type="ARBA" id="ARBA00023170"/>
    </source>
</evidence>
<dbReference type="PANTHER" id="PTHR24243:SF230">
    <property type="entry name" value="G-PROTEIN COUPLED RECEPTORS FAMILY 1 PROFILE DOMAIN-CONTAINING PROTEIN"/>
    <property type="match status" value="1"/>
</dbReference>
<dbReference type="GO" id="GO:0005886">
    <property type="term" value="C:plasma membrane"/>
    <property type="evidence" value="ECO:0007669"/>
    <property type="project" value="TreeGrafter"/>
</dbReference>
<feature type="transmembrane region" description="Helical" evidence="8">
    <location>
        <begin position="201"/>
        <end position="221"/>
    </location>
</feature>
<comment type="caution">
    <text evidence="10">The sequence shown here is derived from an EMBL/GenBank/DDBJ whole genome shotgun (WGS) entry which is preliminary data.</text>
</comment>
<keyword evidence="2 8" id="KW-0812">Transmembrane</keyword>
<keyword evidence="6" id="KW-0675">Receptor</keyword>
<evidence type="ECO:0000313" key="10">
    <source>
        <dbReference type="EMBL" id="CAF1632623.1"/>
    </source>
</evidence>
<keyword evidence="5 8" id="KW-0472">Membrane</keyword>
<proteinExistence type="predicted"/>